<dbReference type="InterPro" id="IPR037185">
    <property type="entry name" value="EmrE-like"/>
</dbReference>
<feature type="transmembrane region" description="Helical" evidence="5">
    <location>
        <begin position="27"/>
        <end position="50"/>
    </location>
</feature>
<dbReference type="SUPFAM" id="SSF103481">
    <property type="entry name" value="Multidrug resistance efflux transporter EmrE"/>
    <property type="match status" value="1"/>
</dbReference>
<dbReference type="GO" id="GO:0016020">
    <property type="term" value="C:membrane"/>
    <property type="evidence" value="ECO:0007669"/>
    <property type="project" value="UniProtKB-SubCell"/>
</dbReference>
<sequence length="279" mass="28531">MYLLTALLSALLLGIWSFGIGQWRGKVAVFSVILVSASSAAVVYVVIGLLSHDLVFDPRDASRGVLGGIVNVTGTVLVLLAFERGKMGVVAGVASASVLVPLAFSFIGGEQVSPVQAIGIGVIFIGLLVFYVPSMRSKSDAPTSPLPIVFAGLAALAWGLGVVIIDIGSRVSVTGTMVASQVPQMAFTLVMVFIVARSLGGLTQRAVVALAAAGVALALGQIAFFTAANEGNIGVVAVLGSLTPLVVALLALAVLKEQMSRSERVALVIVLVGTCLVVY</sequence>
<feature type="transmembrane region" description="Helical" evidence="5">
    <location>
        <begin position="115"/>
        <end position="134"/>
    </location>
</feature>
<accession>A0A6J6UF98</accession>
<evidence type="ECO:0000256" key="3">
    <source>
        <dbReference type="ARBA" id="ARBA00022989"/>
    </source>
</evidence>
<keyword evidence="2 5" id="KW-0812">Transmembrane</keyword>
<dbReference type="AlphaFoldDB" id="A0A6J6UF98"/>
<feature type="transmembrane region" description="Helical" evidence="5">
    <location>
        <begin position="207"/>
        <end position="227"/>
    </location>
</feature>
<evidence type="ECO:0000313" key="7">
    <source>
        <dbReference type="EMBL" id="CAB4758470.1"/>
    </source>
</evidence>
<feature type="transmembrane region" description="Helical" evidence="5">
    <location>
        <begin position="89"/>
        <end position="109"/>
    </location>
</feature>
<proteinExistence type="predicted"/>
<dbReference type="Pfam" id="PF00892">
    <property type="entry name" value="EamA"/>
    <property type="match status" value="1"/>
</dbReference>
<feature type="transmembrane region" description="Helical" evidence="5">
    <location>
        <begin position="177"/>
        <end position="195"/>
    </location>
</feature>
<dbReference type="PANTHER" id="PTHR32322:SF2">
    <property type="entry name" value="EAMA DOMAIN-CONTAINING PROTEIN"/>
    <property type="match status" value="1"/>
</dbReference>
<evidence type="ECO:0000259" key="6">
    <source>
        <dbReference type="Pfam" id="PF00892"/>
    </source>
</evidence>
<organism evidence="7">
    <name type="scientific">freshwater metagenome</name>
    <dbReference type="NCBI Taxonomy" id="449393"/>
    <lineage>
        <taxon>unclassified sequences</taxon>
        <taxon>metagenomes</taxon>
        <taxon>ecological metagenomes</taxon>
    </lineage>
</organism>
<reference evidence="7" key="1">
    <citation type="submission" date="2020-05" db="EMBL/GenBank/DDBJ databases">
        <authorList>
            <person name="Chiriac C."/>
            <person name="Salcher M."/>
            <person name="Ghai R."/>
            <person name="Kavagutti S V."/>
        </authorList>
    </citation>
    <scope>NUCLEOTIDE SEQUENCE</scope>
</reference>
<name>A0A6J6UF98_9ZZZZ</name>
<protein>
    <submittedName>
        <fullName evidence="7">Unannotated protein</fullName>
    </submittedName>
</protein>
<gene>
    <name evidence="7" type="ORF">UFOPK2810_01208</name>
</gene>
<evidence type="ECO:0000256" key="5">
    <source>
        <dbReference type="SAM" id="Phobius"/>
    </source>
</evidence>
<dbReference type="EMBL" id="CAEZYZ010000212">
    <property type="protein sequence ID" value="CAB4758470.1"/>
    <property type="molecule type" value="Genomic_DNA"/>
</dbReference>
<comment type="subcellular location">
    <subcellularLocation>
        <location evidence="1">Membrane</location>
        <topology evidence="1">Multi-pass membrane protein</topology>
    </subcellularLocation>
</comment>
<feature type="transmembrane region" description="Helical" evidence="5">
    <location>
        <begin position="146"/>
        <end position="165"/>
    </location>
</feature>
<dbReference type="InterPro" id="IPR050638">
    <property type="entry name" value="AA-Vitamin_Transporters"/>
</dbReference>
<dbReference type="PANTHER" id="PTHR32322">
    <property type="entry name" value="INNER MEMBRANE TRANSPORTER"/>
    <property type="match status" value="1"/>
</dbReference>
<feature type="transmembrane region" description="Helical" evidence="5">
    <location>
        <begin position="233"/>
        <end position="255"/>
    </location>
</feature>
<dbReference type="InterPro" id="IPR000620">
    <property type="entry name" value="EamA_dom"/>
</dbReference>
<keyword evidence="3 5" id="KW-1133">Transmembrane helix</keyword>
<evidence type="ECO:0000256" key="1">
    <source>
        <dbReference type="ARBA" id="ARBA00004141"/>
    </source>
</evidence>
<keyword evidence="4 5" id="KW-0472">Membrane</keyword>
<evidence type="ECO:0000256" key="2">
    <source>
        <dbReference type="ARBA" id="ARBA00022692"/>
    </source>
</evidence>
<evidence type="ECO:0000256" key="4">
    <source>
        <dbReference type="ARBA" id="ARBA00023136"/>
    </source>
</evidence>
<feature type="domain" description="EamA" evidence="6">
    <location>
        <begin position="148"/>
        <end position="278"/>
    </location>
</feature>